<dbReference type="RefSeq" id="WP_183538164.1">
    <property type="nucleotide sequence ID" value="NZ_DASWOY010000024.1"/>
</dbReference>
<comment type="caution">
    <text evidence="2">The sequence shown here is derived from an EMBL/GenBank/DDBJ whole genome shotgun (WGS) entry which is preliminary data.</text>
</comment>
<keyword evidence="1" id="KW-0472">Membrane</keyword>
<proteinExistence type="predicted"/>
<gene>
    <name evidence="2" type="ORF">HNQ37_000074</name>
</gene>
<keyword evidence="1" id="KW-1133">Transmembrane helix</keyword>
<dbReference type="InterPro" id="IPR021690">
    <property type="entry name" value="DUF3272"/>
</dbReference>
<dbReference type="Pfam" id="PF11676">
    <property type="entry name" value="DUF3272"/>
    <property type="match status" value="1"/>
</dbReference>
<sequence>MPKRQFYTLLLFTIIQSQFLVWSMTDGSSFLSVILGFMLLSNIWRAYQVEKIARLNGLI</sequence>
<evidence type="ECO:0000313" key="3">
    <source>
        <dbReference type="Proteomes" id="UP000562464"/>
    </source>
</evidence>
<evidence type="ECO:0000256" key="1">
    <source>
        <dbReference type="SAM" id="Phobius"/>
    </source>
</evidence>
<dbReference type="Proteomes" id="UP000562464">
    <property type="component" value="Unassembled WGS sequence"/>
</dbReference>
<feature type="transmembrane region" description="Helical" evidence="1">
    <location>
        <begin position="7"/>
        <end position="24"/>
    </location>
</feature>
<organism evidence="2 3">
    <name type="scientific">Lactovum miscens</name>
    <dbReference type="NCBI Taxonomy" id="190387"/>
    <lineage>
        <taxon>Bacteria</taxon>
        <taxon>Bacillati</taxon>
        <taxon>Bacillota</taxon>
        <taxon>Bacilli</taxon>
        <taxon>Lactobacillales</taxon>
        <taxon>Streptococcaceae</taxon>
        <taxon>Lactovum</taxon>
    </lineage>
</organism>
<protein>
    <submittedName>
        <fullName evidence="2">Uncharacterized protein</fullName>
    </submittedName>
</protein>
<feature type="transmembrane region" description="Helical" evidence="1">
    <location>
        <begin position="30"/>
        <end position="47"/>
    </location>
</feature>
<accession>A0A841BZZ5</accession>
<keyword evidence="1" id="KW-0812">Transmembrane</keyword>
<reference evidence="2 3" key="1">
    <citation type="submission" date="2020-08" db="EMBL/GenBank/DDBJ databases">
        <title>Genomic Encyclopedia of Type Strains, Phase IV (KMG-IV): sequencing the most valuable type-strain genomes for metagenomic binning, comparative biology and taxonomic classification.</title>
        <authorList>
            <person name="Goeker M."/>
        </authorList>
    </citation>
    <scope>NUCLEOTIDE SEQUENCE [LARGE SCALE GENOMIC DNA]</scope>
    <source>
        <strain evidence="2 3">DSM 14925</strain>
    </source>
</reference>
<evidence type="ECO:0000313" key="2">
    <source>
        <dbReference type="EMBL" id="MBB5887206.1"/>
    </source>
</evidence>
<dbReference type="AlphaFoldDB" id="A0A841BZZ5"/>
<name>A0A841BZZ5_9LACT</name>
<keyword evidence="3" id="KW-1185">Reference proteome</keyword>
<dbReference type="EMBL" id="JACHHV010000001">
    <property type="protein sequence ID" value="MBB5887206.1"/>
    <property type="molecule type" value="Genomic_DNA"/>
</dbReference>